<keyword evidence="3" id="KW-1185">Reference proteome</keyword>
<keyword evidence="1" id="KW-1133">Transmembrane helix</keyword>
<keyword evidence="1" id="KW-0812">Transmembrane</keyword>
<reference evidence="2 3" key="1">
    <citation type="submission" date="2015-01" db="EMBL/GenBank/DDBJ databases">
        <title>Draft genome of the acidophilic iron oxidizer Ferrimicrobium acidiphilum strain T23.</title>
        <authorList>
            <person name="Poehlein A."/>
            <person name="Eisen S."/>
            <person name="Schloemann M."/>
            <person name="Johnson B.D."/>
            <person name="Daniel R."/>
            <person name="Muehling M."/>
        </authorList>
    </citation>
    <scope>NUCLEOTIDE SEQUENCE [LARGE SCALE GENOMIC DNA]</scope>
    <source>
        <strain evidence="2 3">T23</strain>
    </source>
</reference>
<protein>
    <submittedName>
        <fullName evidence="2">Uncharacterized protein</fullName>
    </submittedName>
</protein>
<comment type="caution">
    <text evidence="2">The sequence shown here is derived from an EMBL/GenBank/DDBJ whole genome shotgun (WGS) entry which is preliminary data.</text>
</comment>
<evidence type="ECO:0000313" key="2">
    <source>
        <dbReference type="EMBL" id="KJE76240.1"/>
    </source>
</evidence>
<gene>
    <name evidence="2" type="ORF">FEAC_19750</name>
</gene>
<feature type="transmembrane region" description="Helical" evidence="1">
    <location>
        <begin position="58"/>
        <end position="80"/>
    </location>
</feature>
<proteinExistence type="predicted"/>
<keyword evidence="1" id="KW-0472">Membrane</keyword>
<dbReference type="Proteomes" id="UP000032336">
    <property type="component" value="Unassembled WGS sequence"/>
</dbReference>
<name>A0A0D8FSJ6_9ACTN</name>
<organism evidence="2 3">
    <name type="scientific">Ferrimicrobium acidiphilum DSM 19497</name>
    <dbReference type="NCBI Taxonomy" id="1121877"/>
    <lineage>
        <taxon>Bacteria</taxon>
        <taxon>Bacillati</taxon>
        <taxon>Actinomycetota</taxon>
        <taxon>Acidimicrobiia</taxon>
        <taxon>Acidimicrobiales</taxon>
        <taxon>Acidimicrobiaceae</taxon>
        <taxon>Ferrimicrobium</taxon>
    </lineage>
</organism>
<sequence>MILGEVNSLEPEPAKASVNGEIKDNPEYPPSAHLDRVYTEIKSRLDLQRTELDDLQRIVAIVLAANGVVLGFAGSQFPFGHGRPEYIVVIFIVAIGVLSLDILVGVWALWPKKAIKAIVEPPALVDEYVESATNVMLFDLIAAANNAYQSNESIGIRKRRSWLVRTQLLLLGLGALVLGAGIIISHV</sequence>
<dbReference type="EMBL" id="JXUW01000019">
    <property type="protein sequence ID" value="KJE76240.1"/>
    <property type="molecule type" value="Genomic_DNA"/>
</dbReference>
<dbReference type="AlphaFoldDB" id="A0A0D8FSJ6"/>
<evidence type="ECO:0000313" key="3">
    <source>
        <dbReference type="Proteomes" id="UP000032336"/>
    </source>
</evidence>
<feature type="transmembrane region" description="Helical" evidence="1">
    <location>
        <begin position="86"/>
        <end position="110"/>
    </location>
</feature>
<evidence type="ECO:0000256" key="1">
    <source>
        <dbReference type="SAM" id="Phobius"/>
    </source>
</evidence>
<feature type="transmembrane region" description="Helical" evidence="1">
    <location>
        <begin position="162"/>
        <end position="184"/>
    </location>
</feature>
<accession>A0A0D8FSJ6</accession>